<reference evidence="2" key="1">
    <citation type="journal article" date="2021" name="New Phytol.">
        <title>Evolutionary innovations through gain and loss of genes in the ectomycorrhizal Boletales.</title>
        <authorList>
            <person name="Wu G."/>
            <person name="Miyauchi S."/>
            <person name="Morin E."/>
            <person name="Kuo A."/>
            <person name="Drula E."/>
            <person name="Varga T."/>
            <person name="Kohler A."/>
            <person name="Feng B."/>
            <person name="Cao Y."/>
            <person name="Lipzen A."/>
            <person name="Daum C."/>
            <person name="Hundley H."/>
            <person name="Pangilinan J."/>
            <person name="Johnson J."/>
            <person name="Barry K."/>
            <person name="LaButti K."/>
            <person name="Ng V."/>
            <person name="Ahrendt S."/>
            <person name="Min B."/>
            <person name="Choi I.G."/>
            <person name="Park H."/>
            <person name="Plett J.M."/>
            <person name="Magnuson J."/>
            <person name="Spatafora J.W."/>
            <person name="Nagy L.G."/>
            <person name="Henrissat B."/>
            <person name="Grigoriev I.V."/>
            <person name="Yang Z.L."/>
            <person name="Xu J."/>
            <person name="Martin F.M."/>
        </authorList>
    </citation>
    <scope>NUCLEOTIDE SEQUENCE</scope>
    <source>
        <strain evidence="2">KKN 215</strain>
    </source>
</reference>
<dbReference type="AlphaFoldDB" id="A0A8K0UEK9"/>
<accession>A0A8K0UEK9</accession>
<feature type="region of interest" description="Disordered" evidence="1">
    <location>
        <begin position="1"/>
        <end position="42"/>
    </location>
</feature>
<dbReference type="Proteomes" id="UP000813824">
    <property type="component" value="Unassembled WGS sequence"/>
</dbReference>
<proteinExistence type="predicted"/>
<name>A0A8K0UEK9_9AGAR</name>
<protein>
    <submittedName>
        <fullName evidence="2">Uncharacterized protein</fullName>
    </submittedName>
</protein>
<gene>
    <name evidence="2" type="ORF">BXZ70DRAFT_910809</name>
</gene>
<organism evidence="2 3">
    <name type="scientific">Cristinia sonorae</name>
    <dbReference type="NCBI Taxonomy" id="1940300"/>
    <lineage>
        <taxon>Eukaryota</taxon>
        <taxon>Fungi</taxon>
        <taxon>Dikarya</taxon>
        <taxon>Basidiomycota</taxon>
        <taxon>Agaricomycotina</taxon>
        <taxon>Agaricomycetes</taxon>
        <taxon>Agaricomycetidae</taxon>
        <taxon>Agaricales</taxon>
        <taxon>Pleurotineae</taxon>
        <taxon>Stephanosporaceae</taxon>
        <taxon>Cristinia</taxon>
    </lineage>
</organism>
<feature type="compositionally biased region" description="Basic and acidic residues" evidence="1">
    <location>
        <begin position="13"/>
        <end position="28"/>
    </location>
</feature>
<evidence type="ECO:0000313" key="3">
    <source>
        <dbReference type="Proteomes" id="UP000813824"/>
    </source>
</evidence>
<comment type="caution">
    <text evidence="2">The sequence shown here is derived from an EMBL/GenBank/DDBJ whole genome shotgun (WGS) entry which is preliminary data.</text>
</comment>
<keyword evidence="3" id="KW-1185">Reference proteome</keyword>
<evidence type="ECO:0000256" key="1">
    <source>
        <dbReference type="SAM" id="MobiDB-lite"/>
    </source>
</evidence>
<sequence>MKSTSVRGVKGKGVRDEKSGRDVKEFESTHPSQQGPDCDLLRPLPRGGFPRRFGCSDGHTHTAVQINHGTWCEAMSEAPLPSSILRTGIGPQRSVVFAAAHFPPPPTAEGQLIIPFGQSLEGRMGIGSQTKLRSVSIVEAVNGCLAVQMTTALASSQYMFLMFFIHALPRAHKLYYSRKTDPFRPFDRGSSSSKARLRRDIIVRSIMVTDGDGVSRKAMVVADDVSIHNNLLSTQIRREMLSYHSAFHQPQKYAVMTALVLQSGSRDFFDHLQRRSSTSIADNVTEEQS</sequence>
<evidence type="ECO:0000313" key="2">
    <source>
        <dbReference type="EMBL" id="KAH8082475.1"/>
    </source>
</evidence>
<dbReference type="EMBL" id="JAEVFJ010000050">
    <property type="protein sequence ID" value="KAH8082475.1"/>
    <property type="molecule type" value="Genomic_DNA"/>
</dbReference>